<protein>
    <recommendedName>
        <fullName evidence="6">Inositol-1-monophosphatase</fullName>
    </recommendedName>
</protein>
<proteinExistence type="predicted"/>
<dbReference type="GO" id="GO:0006020">
    <property type="term" value="P:inositol metabolic process"/>
    <property type="evidence" value="ECO:0007669"/>
    <property type="project" value="TreeGrafter"/>
</dbReference>
<dbReference type="FunFam" id="3.30.540.10:FF:000003">
    <property type="entry name" value="Inositol-1-monophosphatase"/>
    <property type="match status" value="1"/>
</dbReference>
<organism evidence="5">
    <name type="scientific">marine metagenome</name>
    <dbReference type="NCBI Taxonomy" id="408172"/>
    <lineage>
        <taxon>unclassified sequences</taxon>
        <taxon>metagenomes</taxon>
        <taxon>ecological metagenomes</taxon>
    </lineage>
</organism>
<evidence type="ECO:0000256" key="4">
    <source>
        <dbReference type="ARBA" id="ARBA00022842"/>
    </source>
</evidence>
<evidence type="ECO:0008006" key="6">
    <source>
        <dbReference type="Google" id="ProtNLM"/>
    </source>
</evidence>
<dbReference type="GO" id="GO:0007165">
    <property type="term" value="P:signal transduction"/>
    <property type="evidence" value="ECO:0007669"/>
    <property type="project" value="TreeGrafter"/>
</dbReference>
<evidence type="ECO:0000256" key="1">
    <source>
        <dbReference type="ARBA" id="ARBA00001946"/>
    </source>
</evidence>
<dbReference type="GO" id="GO:0008934">
    <property type="term" value="F:inositol monophosphate 1-phosphatase activity"/>
    <property type="evidence" value="ECO:0007669"/>
    <property type="project" value="TreeGrafter"/>
</dbReference>
<dbReference type="SUPFAM" id="SSF56655">
    <property type="entry name" value="Carbohydrate phosphatase"/>
    <property type="match status" value="1"/>
</dbReference>
<dbReference type="AlphaFoldDB" id="A0A381VD33"/>
<dbReference type="Gene3D" id="3.30.540.10">
    <property type="entry name" value="Fructose-1,6-Bisphosphatase, subunit A, domain 1"/>
    <property type="match status" value="1"/>
</dbReference>
<sequence length="150" mass="16448">MTALQVATKAARCAGAITLNWFAKVLDVSYKGRTNPVTQADLDAEAAVLDILQKEFPKHTILAEESGLSTGSSEYRWYVDPLDGTRNFVQGIPHFCTAIALANSNEVIVAATYDPIRKELFTAEKGEGAYLNERPINVSRRLDIENSMIG</sequence>
<dbReference type="PANTHER" id="PTHR20854">
    <property type="entry name" value="INOSITOL MONOPHOSPHATASE"/>
    <property type="match status" value="1"/>
</dbReference>
<dbReference type="Pfam" id="PF00459">
    <property type="entry name" value="Inositol_P"/>
    <property type="match status" value="1"/>
</dbReference>
<name>A0A381VD33_9ZZZZ</name>
<dbReference type="PANTHER" id="PTHR20854:SF4">
    <property type="entry name" value="INOSITOL-1-MONOPHOSPHATASE-RELATED"/>
    <property type="match status" value="1"/>
</dbReference>
<dbReference type="InterPro" id="IPR000760">
    <property type="entry name" value="Inositol_monophosphatase-like"/>
</dbReference>
<keyword evidence="3" id="KW-0378">Hydrolase</keyword>
<keyword evidence="2" id="KW-0479">Metal-binding</keyword>
<evidence type="ECO:0000313" key="5">
    <source>
        <dbReference type="EMBL" id="SVA38276.1"/>
    </source>
</evidence>
<dbReference type="PRINTS" id="PR00377">
    <property type="entry name" value="IMPHPHTASES"/>
</dbReference>
<feature type="non-terminal residue" evidence="5">
    <location>
        <position position="150"/>
    </location>
</feature>
<dbReference type="EMBL" id="UINC01008509">
    <property type="protein sequence ID" value="SVA38276.1"/>
    <property type="molecule type" value="Genomic_DNA"/>
</dbReference>
<comment type="cofactor">
    <cofactor evidence="1">
        <name>Mg(2+)</name>
        <dbReference type="ChEBI" id="CHEBI:18420"/>
    </cofactor>
</comment>
<reference evidence="5" key="1">
    <citation type="submission" date="2018-05" db="EMBL/GenBank/DDBJ databases">
        <authorList>
            <person name="Lanie J.A."/>
            <person name="Ng W.-L."/>
            <person name="Kazmierczak K.M."/>
            <person name="Andrzejewski T.M."/>
            <person name="Davidsen T.M."/>
            <person name="Wayne K.J."/>
            <person name="Tettelin H."/>
            <person name="Glass J.I."/>
            <person name="Rusch D."/>
            <person name="Podicherti R."/>
            <person name="Tsui H.-C.T."/>
            <person name="Winkler M.E."/>
        </authorList>
    </citation>
    <scope>NUCLEOTIDE SEQUENCE</scope>
</reference>
<evidence type="ECO:0000256" key="3">
    <source>
        <dbReference type="ARBA" id="ARBA00022801"/>
    </source>
</evidence>
<keyword evidence="4" id="KW-0460">Magnesium</keyword>
<gene>
    <name evidence="5" type="ORF">METZ01_LOCUS91130</name>
</gene>
<accession>A0A381VD33</accession>
<dbReference type="GO" id="GO:0046872">
    <property type="term" value="F:metal ion binding"/>
    <property type="evidence" value="ECO:0007669"/>
    <property type="project" value="UniProtKB-KW"/>
</dbReference>
<evidence type="ECO:0000256" key="2">
    <source>
        <dbReference type="ARBA" id="ARBA00022723"/>
    </source>
</evidence>